<dbReference type="Gene3D" id="2.40.50.40">
    <property type="match status" value="1"/>
</dbReference>
<dbReference type="AlphaFoldDB" id="A0A1U7VRI5"/>
<protein>
    <submittedName>
        <fullName evidence="4">Uncharacterized protein LOC104221195</fullName>
    </submittedName>
</protein>
<dbReference type="PANTHER" id="PTHR46148:SF54">
    <property type="entry name" value="RETROTRANSPOSON-LIKE PROTEIN"/>
    <property type="match status" value="1"/>
</dbReference>
<dbReference type="Pfam" id="PF00385">
    <property type="entry name" value="Chromo"/>
    <property type="match status" value="1"/>
</dbReference>
<dbReference type="STRING" id="4096.A0A1U7VRI5"/>
<dbReference type="RefSeq" id="XP_009770497.1">
    <property type="nucleotide sequence ID" value="XM_009772195.1"/>
</dbReference>
<reference evidence="4" key="2">
    <citation type="submission" date="2025-08" db="UniProtKB">
        <authorList>
            <consortium name="RefSeq"/>
        </authorList>
    </citation>
    <scope>IDENTIFICATION</scope>
    <source>
        <tissue evidence="4">Leaf</tissue>
    </source>
</reference>
<dbReference type="GO" id="GO:0003676">
    <property type="term" value="F:nucleic acid binding"/>
    <property type="evidence" value="ECO:0007669"/>
    <property type="project" value="InterPro"/>
</dbReference>
<reference evidence="3" key="1">
    <citation type="journal article" date="2013" name="Genome Biol.">
        <title>Reference genomes and transcriptomes of Nicotiana sylvestris and Nicotiana tomentosiformis.</title>
        <authorList>
            <person name="Sierro N."/>
            <person name="Battey J.N."/>
            <person name="Ouadi S."/>
            <person name="Bovet L."/>
            <person name="Goepfert S."/>
            <person name="Bakaher N."/>
            <person name="Peitsch M.C."/>
            <person name="Ivanov N.V."/>
        </authorList>
    </citation>
    <scope>NUCLEOTIDE SEQUENCE [LARGE SCALE GENOMIC DNA]</scope>
</reference>
<evidence type="ECO:0000313" key="3">
    <source>
        <dbReference type="Proteomes" id="UP000189701"/>
    </source>
</evidence>
<dbReference type="eggNOG" id="KOG0017">
    <property type="taxonomic scope" value="Eukaryota"/>
</dbReference>
<dbReference type="SUPFAM" id="SSF54160">
    <property type="entry name" value="Chromo domain-like"/>
    <property type="match status" value="1"/>
</dbReference>
<evidence type="ECO:0000259" key="2">
    <source>
        <dbReference type="PROSITE" id="PS50994"/>
    </source>
</evidence>
<evidence type="ECO:0000313" key="4">
    <source>
        <dbReference type="RefSeq" id="XP_009770497.1"/>
    </source>
</evidence>
<keyword evidence="3" id="KW-1185">Reference proteome</keyword>
<feature type="domain" description="Integrase catalytic" evidence="2">
    <location>
        <begin position="1"/>
        <end position="64"/>
    </location>
</feature>
<accession>A0A1U7VRI5</accession>
<evidence type="ECO:0000259" key="1">
    <source>
        <dbReference type="PROSITE" id="PS50013"/>
    </source>
</evidence>
<dbReference type="PROSITE" id="PS50013">
    <property type="entry name" value="CHROMO_2"/>
    <property type="match status" value="1"/>
</dbReference>
<dbReference type="InterPro" id="IPR001584">
    <property type="entry name" value="Integrase_cat-core"/>
</dbReference>
<dbReference type="InterPro" id="IPR016197">
    <property type="entry name" value="Chromo-like_dom_sf"/>
</dbReference>
<dbReference type="SUPFAM" id="SSF53098">
    <property type="entry name" value="Ribonuclease H-like"/>
    <property type="match status" value="1"/>
</dbReference>
<gene>
    <name evidence="4" type="primary">LOC104221195</name>
</gene>
<feature type="domain" description="Chromo" evidence="1">
    <location>
        <begin position="175"/>
        <end position="225"/>
    </location>
</feature>
<dbReference type="Pfam" id="PF24626">
    <property type="entry name" value="SH3_Tf2-1"/>
    <property type="match status" value="1"/>
</dbReference>
<dbReference type="PANTHER" id="PTHR46148">
    <property type="entry name" value="CHROMO DOMAIN-CONTAINING PROTEIN"/>
    <property type="match status" value="1"/>
</dbReference>
<dbReference type="InterPro" id="IPR012337">
    <property type="entry name" value="RNaseH-like_sf"/>
</dbReference>
<dbReference type="GO" id="GO:0015074">
    <property type="term" value="P:DNA integration"/>
    <property type="evidence" value="ECO:0007669"/>
    <property type="project" value="InterPro"/>
</dbReference>
<dbReference type="Proteomes" id="UP000189701">
    <property type="component" value="Unplaced"/>
</dbReference>
<dbReference type="PROSITE" id="PS50994">
    <property type="entry name" value="INTEGRASE"/>
    <property type="match status" value="1"/>
</dbReference>
<sequence>MDFIEGLPKAAGKEVFKLHGMPKSIISDRDVVFTSKFWKELFRLQKVSLLTSTGYHPQTDGQTELDVVDRSLQAREATMRLLKFQLEKAQNRMKVQADKHRTDRTYSIGDWLSSKYFGPFQILSRVGSVAYTLDLSAGTKIHSTFHISQLKRKIGSHSASVTLPVVLSEDGHVLLEPEAILDRRMIQKNGRVVSQVLVKWFNATPEDSTWEEYHDLKHRFPQFNP</sequence>
<dbReference type="OrthoDB" id="1300917at2759"/>
<dbReference type="InterPro" id="IPR000953">
    <property type="entry name" value="Chromo/chromo_shadow_dom"/>
</dbReference>
<proteinExistence type="predicted"/>
<dbReference type="InterPro" id="IPR023780">
    <property type="entry name" value="Chromo_domain"/>
</dbReference>
<dbReference type="InterPro" id="IPR036397">
    <property type="entry name" value="RNaseH_sf"/>
</dbReference>
<dbReference type="InterPro" id="IPR056924">
    <property type="entry name" value="SH3_Tf2-1"/>
</dbReference>
<organism evidence="3 4">
    <name type="scientific">Nicotiana sylvestris</name>
    <name type="common">Wood tobacco</name>
    <name type="synonym">South American tobacco</name>
    <dbReference type="NCBI Taxonomy" id="4096"/>
    <lineage>
        <taxon>Eukaryota</taxon>
        <taxon>Viridiplantae</taxon>
        <taxon>Streptophyta</taxon>
        <taxon>Embryophyta</taxon>
        <taxon>Tracheophyta</taxon>
        <taxon>Spermatophyta</taxon>
        <taxon>Magnoliopsida</taxon>
        <taxon>eudicotyledons</taxon>
        <taxon>Gunneridae</taxon>
        <taxon>Pentapetalae</taxon>
        <taxon>asterids</taxon>
        <taxon>lamiids</taxon>
        <taxon>Solanales</taxon>
        <taxon>Solanaceae</taxon>
        <taxon>Nicotianoideae</taxon>
        <taxon>Nicotianeae</taxon>
        <taxon>Nicotiana</taxon>
    </lineage>
</organism>
<name>A0A1U7VRI5_NICSY</name>
<dbReference type="Gene3D" id="3.30.420.10">
    <property type="entry name" value="Ribonuclease H-like superfamily/Ribonuclease H"/>
    <property type="match status" value="1"/>
</dbReference>